<dbReference type="EMBL" id="JACEEZ010018959">
    <property type="protein sequence ID" value="KAG0716291.1"/>
    <property type="molecule type" value="Genomic_DNA"/>
</dbReference>
<name>A0A8J4Y3U9_CHIOP</name>
<protein>
    <submittedName>
        <fullName evidence="1">Uncharacterized protein</fullName>
    </submittedName>
</protein>
<dbReference type="OrthoDB" id="8060926at2759"/>
<organism evidence="1 2">
    <name type="scientific">Chionoecetes opilio</name>
    <name type="common">Atlantic snow crab</name>
    <name type="synonym">Cancer opilio</name>
    <dbReference type="NCBI Taxonomy" id="41210"/>
    <lineage>
        <taxon>Eukaryota</taxon>
        <taxon>Metazoa</taxon>
        <taxon>Ecdysozoa</taxon>
        <taxon>Arthropoda</taxon>
        <taxon>Crustacea</taxon>
        <taxon>Multicrustacea</taxon>
        <taxon>Malacostraca</taxon>
        <taxon>Eumalacostraca</taxon>
        <taxon>Eucarida</taxon>
        <taxon>Decapoda</taxon>
        <taxon>Pleocyemata</taxon>
        <taxon>Brachyura</taxon>
        <taxon>Eubrachyura</taxon>
        <taxon>Majoidea</taxon>
        <taxon>Majidae</taxon>
        <taxon>Chionoecetes</taxon>
    </lineage>
</organism>
<comment type="caution">
    <text evidence="1">The sequence shown here is derived from an EMBL/GenBank/DDBJ whole genome shotgun (WGS) entry which is preliminary data.</text>
</comment>
<gene>
    <name evidence="1" type="ORF">GWK47_010041</name>
</gene>
<evidence type="ECO:0000313" key="2">
    <source>
        <dbReference type="Proteomes" id="UP000770661"/>
    </source>
</evidence>
<dbReference type="AlphaFoldDB" id="A0A8J4Y3U9"/>
<accession>A0A8J4Y3U9</accession>
<dbReference type="Proteomes" id="UP000770661">
    <property type="component" value="Unassembled WGS sequence"/>
</dbReference>
<sequence>MQSLQLKKIVCVFDKALDAKAAEVLWKQEKFKNIIIRRGVFHTICNLLSTIGKRFQDAGLRDLCVESGVIAEGSVSGVDGRPEVKNRAVRLHKLVYEARDEACMKGFLPWLEKNPFKGHTPSGWNTEEHQQLPQQCVSGNLFKSDGEESCTHTLKLFQVYLETLRDEHNLSAFGCHTWTWLRSCWTWFEPPEKATGCFT</sequence>
<dbReference type="PANTHER" id="PTHR46704">
    <property type="entry name" value="CXC DOMAIN-CONTAINING PROTEIN-RELATED"/>
    <property type="match status" value="1"/>
</dbReference>
<evidence type="ECO:0000313" key="1">
    <source>
        <dbReference type="EMBL" id="KAG0716291.1"/>
    </source>
</evidence>
<reference evidence="1" key="1">
    <citation type="submission" date="2020-07" db="EMBL/GenBank/DDBJ databases">
        <title>The High-quality genome of the commercially important snow crab, Chionoecetes opilio.</title>
        <authorList>
            <person name="Jeong J.-H."/>
            <person name="Ryu S."/>
        </authorList>
    </citation>
    <scope>NUCLEOTIDE SEQUENCE</scope>
    <source>
        <strain evidence="1">MADBK_172401_WGS</strain>
        <tissue evidence="1">Digestive gland</tissue>
    </source>
</reference>
<keyword evidence="2" id="KW-1185">Reference proteome</keyword>
<proteinExistence type="predicted"/>
<dbReference type="PANTHER" id="PTHR46704:SF9">
    <property type="entry name" value="BHLH DOMAIN-CONTAINING PROTEIN"/>
    <property type="match status" value="1"/>
</dbReference>